<dbReference type="InterPro" id="IPR046537">
    <property type="entry name" value="DUF6602"/>
</dbReference>
<gene>
    <name evidence="3" type="ORF">CBM2612_P0459</name>
    <name evidence="2" type="ORF">CBM2613_P50020</name>
</gene>
<accession>A0A375EDQ1</accession>
<feature type="domain" description="DUF6602" evidence="1">
    <location>
        <begin position="25"/>
        <end position="128"/>
    </location>
</feature>
<dbReference type="CDD" id="cd21411">
    <property type="entry name" value="NucC"/>
    <property type="match status" value="1"/>
</dbReference>
<geneLocation type="plasmid" evidence="3">
    <name>I</name>
</geneLocation>
<dbReference type="RefSeq" id="WP_115683850.1">
    <property type="nucleotide sequence ID" value="NZ_LT976979.1"/>
</dbReference>
<sequence>MANAVDLKQLFAGLQGKLAGELELARATVRHPGDKGGMVEANWLAMLRQHLPERYRVDKATVIDSRGQCSDSIDVVIYDRQYSHLVMQHEAFRYVPAEAVYAVFEVKQTLDKSHLEYAGAKAASVRGLYRTSATTVDIRGETPAKPPIPILAGLLCTHAAWTPAFGEPFQTTMTALTDAHALELGCVASAGAFHREGDTIDCRGAETALAFFLFALLLRLQRVGTVAPVDFRAYMEHL</sequence>
<keyword evidence="2" id="KW-0614">Plasmid</keyword>
<reference evidence="2" key="1">
    <citation type="submission" date="2018-01" db="EMBL/GenBank/DDBJ databases">
        <authorList>
            <person name="Clerissi C."/>
        </authorList>
    </citation>
    <scope>NUCLEOTIDE SEQUENCE</scope>
    <source>
        <strain evidence="2">Cupriavidus taiwanensis STM 8556</strain>
        <plasmid evidence="2">CBM2613_p</plasmid>
    </source>
</reference>
<dbReference type="Pfam" id="PF20247">
    <property type="entry name" value="DUF6602"/>
    <property type="match status" value="1"/>
</dbReference>
<evidence type="ECO:0000313" key="3">
    <source>
        <dbReference type="EMBL" id="SPD49114.1"/>
    </source>
</evidence>
<name>A0A375EDQ1_9BURK</name>
<dbReference type="EMBL" id="LT984809">
    <property type="protein sequence ID" value="SPD49114.1"/>
    <property type="molecule type" value="Genomic_DNA"/>
</dbReference>
<organism evidence="2 4">
    <name type="scientific">Cupriavidus taiwanensis</name>
    <dbReference type="NCBI Taxonomy" id="164546"/>
    <lineage>
        <taxon>Bacteria</taxon>
        <taxon>Pseudomonadati</taxon>
        <taxon>Pseudomonadota</taxon>
        <taxon>Betaproteobacteria</taxon>
        <taxon>Burkholderiales</taxon>
        <taxon>Burkholderiaceae</taxon>
        <taxon>Cupriavidus</taxon>
    </lineage>
</organism>
<dbReference type="Proteomes" id="UP000256952">
    <property type="component" value="Plasmid CBM2613_p"/>
</dbReference>
<evidence type="ECO:0000259" key="1">
    <source>
        <dbReference type="Pfam" id="PF20247"/>
    </source>
</evidence>
<reference evidence="3 4" key="2">
    <citation type="submission" date="2018-01" db="EMBL/GenBank/DDBJ databases">
        <authorList>
            <person name="Gaut B.S."/>
            <person name="Morton B.R."/>
            <person name="Clegg M.T."/>
            <person name="Duvall M.R."/>
        </authorList>
    </citation>
    <scope>NUCLEOTIDE SEQUENCE [LARGE SCALE GENOMIC DNA]</scope>
    <source>
        <strain evidence="3">Cupriavidus taiwanensis STM 8555</strain>
        <plasmid evidence="3">I</plasmid>
        <plasmid evidence="4">Plasmid cbm2613_p</plasmid>
    </source>
</reference>
<geneLocation type="plasmid" evidence="2">
    <name>CBM2613_p</name>
</geneLocation>
<geneLocation type="plasmid" evidence="4">
    <name>cbm2613_p</name>
</geneLocation>
<evidence type="ECO:0000313" key="4">
    <source>
        <dbReference type="Proteomes" id="UP000256952"/>
    </source>
</evidence>
<proteinExistence type="predicted"/>
<evidence type="ECO:0000313" key="2">
    <source>
        <dbReference type="EMBL" id="SOZ74560.1"/>
    </source>
</evidence>
<dbReference type="EMBL" id="LT976981">
    <property type="protein sequence ID" value="SOZ74560.1"/>
    <property type="molecule type" value="Genomic_DNA"/>
</dbReference>
<protein>
    <recommendedName>
        <fullName evidence="1">DUF6602 domain-containing protein</fullName>
    </recommendedName>
</protein>
<dbReference type="AlphaFoldDB" id="A0A375EDQ1"/>